<dbReference type="PANTHER" id="PTHR37376:SF1">
    <property type="entry name" value="EXPRESSED PROTEIN"/>
    <property type="match status" value="1"/>
</dbReference>
<evidence type="ECO:0000256" key="1">
    <source>
        <dbReference type="SAM" id="MobiDB-lite"/>
    </source>
</evidence>
<evidence type="ECO:0000313" key="2">
    <source>
        <dbReference type="EMBL" id="MQM00755.1"/>
    </source>
</evidence>
<proteinExistence type="predicted"/>
<protein>
    <submittedName>
        <fullName evidence="2">Uncharacterized protein</fullName>
    </submittedName>
</protein>
<dbReference type="Proteomes" id="UP000652761">
    <property type="component" value="Unassembled WGS sequence"/>
</dbReference>
<dbReference type="PANTHER" id="PTHR37376">
    <property type="entry name" value="EXPRESSED PROTEIN"/>
    <property type="match status" value="1"/>
</dbReference>
<gene>
    <name evidence="2" type="ORF">Taro_033502</name>
</gene>
<dbReference type="AlphaFoldDB" id="A0A843W758"/>
<dbReference type="EMBL" id="NMUH01002562">
    <property type="protein sequence ID" value="MQM00755.1"/>
    <property type="molecule type" value="Genomic_DNA"/>
</dbReference>
<sequence length="156" mass="16652">MASAATRAPEGTPSPVIGKAGRYTVFITPSATTKTPSGGLPPQGPGFEHLPGVSPSPKAAGLPPPPAAAKEPTSPPPLRPVQVPPQQFCKSTPRPPNSVLGFFWGAVARVQDVHSSLDEYLADWLGLNQSRYQWALDDYYEKKEMVSLKGRVSYLS</sequence>
<name>A0A843W758_COLES</name>
<evidence type="ECO:0000313" key="3">
    <source>
        <dbReference type="Proteomes" id="UP000652761"/>
    </source>
</evidence>
<feature type="compositionally biased region" description="Polar residues" evidence="1">
    <location>
        <begin position="27"/>
        <end position="36"/>
    </location>
</feature>
<feature type="compositionally biased region" description="Pro residues" evidence="1">
    <location>
        <begin position="62"/>
        <end position="83"/>
    </location>
</feature>
<accession>A0A843W758</accession>
<organism evidence="2 3">
    <name type="scientific">Colocasia esculenta</name>
    <name type="common">Wild taro</name>
    <name type="synonym">Arum esculentum</name>
    <dbReference type="NCBI Taxonomy" id="4460"/>
    <lineage>
        <taxon>Eukaryota</taxon>
        <taxon>Viridiplantae</taxon>
        <taxon>Streptophyta</taxon>
        <taxon>Embryophyta</taxon>
        <taxon>Tracheophyta</taxon>
        <taxon>Spermatophyta</taxon>
        <taxon>Magnoliopsida</taxon>
        <taxon>Liliopsida</taxon>
        <taxon>Araceae</taxon>
        <taxon>Aroideae</taxon>
        <taxon>Colocasieae</taxon>
        <taxon>Colocasia</taxon>
    </lineage>
</organism>
<keyword evidence="3" id="KW-1185">Reference proteome</keyword>
<comment type="caution">
    <text evidence="2">The sequence shown here is derived from an EMBL/GenBank/DDBJ whole genome shotgun (WGS) entry which is preliminary data.</text>
</comment>
<dbReference type="OrthoDB" id="45963at2759"/>
<reference evidence="2" key="1">
    <citation type="submission" date="2017-07" db="EMBL/GenBank/DDBJ databases">
        <title>Taro Niue Genome Assembly and Annotation.</title>
        <authorList>
            <person name="Atibalentja N."/>
            <person name="Keating K."/>
            <person name="Fields C.J."/>
        </authorList>
    </citation>
    <scope>NUCLEOTIDE SEQUENCE</scope>
    <source>
        <strain evidence="2">Niue_2</strain>
        <tissue evidence="2">Leaf</tissue>
    </source>
</reference>
<feature type="region of interest" description="Disordered" evidence="1">
    <location>
        <begin position="1"/>
        <end position="91"/>
    </location>
</feature>